<proteinExistence type="predicted"/>
<evidence type="ECO:0000313" key="2">
    <source>
        <dbReference type="Proteomes" id="UP000469949"/>
    </source>
</evidence>
<dbReference type="AlphaFoldDB" id="A0A833JAC4"/>
<dbReference type="EMBL" id="WEKV01000006">
    <property type="protein sequence ID" value="KAB7786625.1"/>
    <property type="molecule type" value="Genomic_DNA"/>
</dbReference>
<organism evidence="1 2">
    <name type="scientific">Methylorubrum populi</name>
    <dbReference type="NCBI Taxonomy" id="223967"/>
    <lineage>
        <taxon>Bacteria</taxon>
        <taxon>Pseudomonadati</taxon>
        <taxon>Pseudomonadota</taxon>
        <taxon>Alphaproteobacteria</taxon>
        <taxon>Hyphomicrobiales</taxon>
        <taxon>Methylobacteriaceae</taxon>
        <taxon>Methylorubrum</taxon>
    </lineage>
</organism>
<dbReference type="RefSeq" id="WP_152276180.1">
    <property type="nucleotide sequence ID" value="NZ_WEKV01000006.1"/>
</dbReference>
<accession>A0A833JAC4</accession>
<comment type="caution">
    <text evidence="1">The sequence shown here is derived from an EMBL/GenBank/DDBJ whole genome shotgun (WGS) entry which is preliminary data.</text>
</comment>
<name>A0A833JAC4_9HYPH</name>
<gene>
    <name evidence="1" type="ORF">F8B43_0979</name>
</gene>
<reference evidence="1 2" key="1">
    <citation type="submission" date="2019-10" db="EMBL/GenBank/DDBJ databases">
        <title>Draft Genome Sequence of the Caffeine Degrading Methylotroph Methylorubrum populi PINKEL.</title>
        <authorList>
            <person name="Dawson S.C."/>
            <person name="Zhang X."/>
            <person name="Wright M.E."/>
            <person name="Sharma G."/>
            <person name="Langner J.T."/>
            <person name="Ditty J.L."/>
            <person name="Subuyuj G.A."/>
        </authorList>
    </citation>
    <scope>NUCLEOTIDE SEQUENCE [LARGE SCALE GENOMIC DNA]</scope>
    <source>
        <strain evidence="1 2">Pinkel</strain>
    </source>
</reference>
<evidence type="ECO:0000313" key="1">
    <source>
        <dbReference type="EMBL" id="KAB7786625.1"/>
    </source>
</evidence>
<sequence>MDTAAPPPAGIAPTDTLSAAAEPSFHAWNPGLEPGLPRVMRPLATVFRPENVSLSLSEILELSDLSGLPATQLAPFRPERLAVHEVLIRVMADISVPVGEVYADLGLNFRRIVSTLLREGVTHRLDAVAATLDAVRAEADAALERELSALFEEAPAEAPAPSPGWAGWLRNLAPGARAASSPASSPSPPPAADGQARILARLDARCAAGQEADSLECAVREALRTVFGHVIARQGMLIRDRALLRRLAGILVTNRCGSDRIGALIAPWIEAVAEAQGYHRPSPQAQPVVMTVKGASASGKSTIRPYQRDLAGQIGAAWADFAVITPDVWRKFLLDYDSLGEARRYAGPLTGHEVEIVDAKLDRYITRKAAQGRLSHLLIDRFRFDSFSTEAGSDGAGQLLTRFGHRIYLQFMVTPPEETVERAWKRGEEFGRYKAVEDLLAHNVEAYTGMPRLFFTWALRQDRPVAYEFLDNSVPKGARPRTIAFGTNDAMTILDASALLAIERYRRIDIRARAASEVYRGVTDAPEAEARFLREALRRLSVVRFAERETGRVFARFEHGRLVGLDAAGLAAACRDTGTARALAAAGLPERADGVPPLEEVLCPVETSTLGAWGPAADRTVP</sequence>
<dbReference type="InterPro" id="IPR027417">
    <property type="entry name" value="P-loop_NTPase"/>
</dbReference>
<dbReference type="SUPFAM" id="SSF52540">
    <property type="entry name" value="P-loop containing nucleoside triphosphate hydrolases"/>
    <property type="match status" value="1"/>
</dbReference>
<protein>
    <submittedName>
        <fullName evidence="1">Uncharacterized protein</fullName>
    </submittedName>
</protein>
<dbReference type="Proteomes" id="UP000469949">
    <property type="component" value="Unassembled WGS sequence"/>
</dbReference>
<dbReference type="Gene3D" id="3.40.50.300">
    <property type="entry name" value="P-loop containing nucleotide triphosphate hydrolases"/>
    <property type="match status" value="1"/>
</dbReference>